<reference evidence="2 3" key="1">
    <citation type="submission" date="2018-07" db="EMBL/GenBank/DDBJ databases">
        <title>Genomic Encyclopedia of Type Strains, Phase IV (KMG-IV): sequencing the most valuable type-strain genomes for metagenomic binning, comparative biology and taxonomic classification.</title>
        <authorList>
            <person name="Goeker M."/>
        </authorList>
    </citation>
    <scope>NUCLEOTIDE SEQUENCE [LARGE SCALE GENOMIC DNA]</scope>
    <source>
        <strain evidence="2 3">DSM 4134</strain>
    </source>
</reference>
<sequence length="94" mass="11089">MKIRWTEEALEDANEIIEYLQERWSAKSADLFRSKLISKIELLSLHPFIGKSSDRNPEIRKLVLTKQTSLYYRIVDNTVELLSLFSNKQEKPPH</sequence>
<keyword evidence="1" id="KW-1277">Toxin-antitoxin system</keyword>
<dbReference type="Proteomes" id="UP000256779">
    <property type="component" value="Unassembled WGS sequence"/>
</dbReference>
<protein>
    <submittedName>
        <fullName evidence="2">Plasmid stabilization system protein ParE</fullName>
    </submittedName>
</protein>
<evidence type="ECO:0000313" key="2">
    <source>
        <dbReference type="EMBL" id="REE01057.1"/>
    </source>
</evidence>
<accession>A0A3D9L859</accession>
<dbReference type="Pfam" id="PF05016">
    <property type="entry name" value="ParE_toxin"/>
    <property type="match status" value="1"/>
</dbReference>
<dbReference type="EMBL" id="QREG01000004">
    <property type="protein sequence ID" value="REE01057.1"/>
    <property type="molecule type" value="Genomic_DNA"/>
</dbReference>
<name>A0A3D9L859_MARFU</name>
<proteinExistence type="predicted"/>
<comment type="caution">
    <text evidence="2">The sequence shown here is derived from an EMBL/GenBank/DDBJ whole genome shotgun (WGS) entry which is preliminary data.</text>
</comment>
<dbReference type="InterPro" id="IPR035093">
    <property type="entry name" value="RelE/ParE_toxin_dom_sf"/>
</dbReference>
<dbReference type="AlphaFoldDB" id="A0A3D9L859"/>
<organism evidence="2 3">
    <name type="scientific">Marinoscillum furvescens DSM 4134</name>
    <dbReference type="NCBI Taxonomy" id="1122208"/>
    <lineage>
        <taxon>Bacteria</taxon>
        <taxon>Pseudomonadati</taxon>
        <taxon>Bacteroidota</taxon>
        <taxon>Cytophagia</taxon>
        <taxon>Cytophagales</taxon>
        <taxon>Reichenbachiellaceae</taxon>
        <taxon>Marinoscillum</taxon>
    </lineage>
</organism>
<evidence type="ECO:0000256" key="1">
    <source>
        <dbReference type="ARBA" id="ARBA00022649"/>
    </source>
</evidence>
<dbReference type="RefSeq" id="WP_115867147.1">
    <property type="nucleotide sequence ID" value="NZ_QREG01000004.1"/>
</dbReference>
<keyword evidence="3" id="KW-1185">Reference proteome</keyword>
<evidence type="ECO:0000313" key="3">
    <source>
        <dbReference type="Proteomes" id="UP000256779"/>
    </source>
</evidence>
<gene>
    <name evidence="2" type="ORF">C7460_10476</name>
</gene>
<dbReference type="OrthoDB" id="1098070at2"/>
<dbReference type="Gene3D" id="3.30.2310.20">
    <property type="entry name" value="RelE-like"/>
    <property type="match status" value="1"/>
</dbReference>
<dbReference type="InterPro" id="IPR007712">
    <property type="entry name" value="RelE/ParE_toxin"/>
</dbReference>